<evidence type="ECO:0000256" key="1">
    <source>
        <dbReference type="SAM" id="Coils"/>
    </source>
</evidence>
<feature type="coiled-coil region" evidence="1">
    <location>
        <begin position="26"/>
        <end position="74"/>
    </location>
</feature>
<proteinExistence type="predicted"/>
<protein>
    <submittedName>
        <fullName evidence="3">Uncharacterized protein</fullName>
    </submittedName>
</protein>
<keyword evidence="1" id="KW-0175">Coiled coil</keyword>
<accession>A0A1X0P1M8</accession>
<sequence length="264" mass="29382">MESSVASLMEHLGGVETRRRVTMMRRKEAETRLAFATEEGVRLEQQQQLNTAAVAELKRALEHHLEQQRSAQLRRTTGADALRHGEATEVLLLERARAAAARGAALVAAWETNTRELDELQRSWEDDEAALPLHRRSRQLAEEAAALLSKREQLEREVREATQRRTETVIPQPPPTTTEGGDVTVIQLTAQIGLSKCELTELQAQHARQMAALDREVADLNSRSMELAQWLADTVGSRDQVLMSIQMLQSCLSSGVCASCRPSS</sequence>
<feature type="region of interest" description="Disordered" evidence="2">
    <location>
        <begin position="161"/>
        <end position="180"/>
    </location>
</feature>
<evidence type="ECO:0000256" key="2">
    <source>
        <dbReference type="SAM" id="MobiDB-lite"/>
    </source>
</evidence>
<dbReference type="GeneID" id="39983487"/>
<keyword evidence="4" id="KW-1185">Reference proteome</keyword>
<dbReference type="AlphaFoldDB" id="A0A1X0P1M8"/>
<name>A0A1X0P1M8_9TRYP</name>
<reference evidence="3 4" key="1">
    <citation type="submission" date="2017-03" db="EMBL/GenBank/DDBJ databases">
        <title>An alternative strategy for trypanosome survival in the mammalian bloodstream revealed through genome and transcriptome analysis of the ubiquitous bovine parasite Trypanosoma (Megatrypanum) theileri.</title>
        <authorList>
            <person name="Kelly S."/>
            <person name="Ivens A."/>
            <person name="Mott A."/>
            <person name="O'Neill E."/>
            <person name="Emms D."/>
            <person name="Macleod O."/>
            <person name="Voorheis P."/>
            <person name="Matthews J."/>
            <person name="Matthews K."/>
            <person name="Carrington M."/>
        </authorList>
    </citation>
    <scope>NUCLEOTIDE SEQUENCE [LARGE SCALE GENOMIC DNA]</scope>
    <source>
        <strain evidence="3">Edinburgh</strain>
    </source>
</reference>
<dbReference type="Proteomes" id="UP000192257">
    <property type="component" value="Unassembled WGS sequence"/>
</dbReference>
<dbReference type="RefSeq" id="XP_028884903.1">
    <property type="nucleotide sequence ID" value="XM_029023707.1"/>
</dbReference>
<gene>
    <name evidence="3" type="ORF">TM35_000072610</name>
</gene>
<evidence type="ECO:0000313" key="3">
    <source>
        <dbReference type="EMBL" id="ORC90837.1"/>
    </source>
</evidence>
<dbReference type="OrthoDB" id="251102at2759"/>
<organism evidence="3 4">
    <name type="scientific">Trypanosoma theileri</name>
    <dbReference type="NCBI Taxonomy" id="67003"/>
    <lineage>
        <taxon>Eukaryota</taxon>
        <taxon>Discoba</taxon>
        <taxon>Euglenozoa</taxon>
        <taxon>Kinetoplastea</taxon>
        <taxon>Metakinetoplastina</taxon>
        <taxon>Trypanosomatida</taxon>
        <taxon>Trypanosomatidae</taxon>
        <taxon>Trypanosoma</taxon>
    </lineage>
</organism>
<evidence type="ECO:0000313" key="4">
    <source>
        <dbReference type="Proteomes" id="UP000192257"/>
    </source>
</evidence>
<dbReference type="VEuPathDB" id="TriTrypDB:TM35_000072610"/>
<dbReference type="EMBL" id="NBCO01000007">
    <property type="protein sequence ID" value="ORC90837.1"/>
    <property type="molecule type" value="Genomic_DNA"/>
</dbReference>
<comment type="caution">
    <text evidence="3">The sequence shown here is derived from an EMBL/GenBank/DDBJ whole genome shotgun (WGS) entry which is preliminary data.</text>
</comment>